<proteinExistence type="inferred from homology"/>
<dbReference type="PANTHER" id="PTHR13799:SF14">
    <property type="entry name" value="GTP CYCLOHYDROLASE 1 TYPE 2 HOMOLOG"/>
    <property type="match status" value="1"/>
</dbReference>
<dbReference type="PIRSF" id="PIRSF037489">
    <property type="entry name" value="UCP037489_NIF3_YqfO"/>
    <property type="match status" value="1"/>
</dbReference>
<reference evidence="6" key="1">
    <citation type="journal article" date="2019" name="Int. J. Syst. Evol. Microbiol.">
        <title>The Global Catalogue of Microorganisms (GCM) 10K type strain sequencing project: providing services to taxonomists for standard genome sequencing and annotation.</title>
        <authorList>
            <consortium name="The Broad Institute Genomics Platform"/>
            <consortium name="The Broad Institute Genome Sequencing Center for Infectious Disease"/>
            <person name="Wu L."/>
            <person name="Ma J."/>
        </authorList>
    </citation>
    <scope>NUCLEOTIDE SEQUENCE [LARGE SCALE GENOMIC DNA]</scope>
    <source>
        <strain evidence="6">CCUG 42001</strain>
    </source>
</reference>
<comment type="caution">
    <text evidence="5">The sequence shown here is derived from an EMBL/GenBank/DDBJ whole genome shotgun (WGS) entry which is preliminary data.</text>
</comment>
<evidence type="ECO:0000256" key="1">
    <source>
        <dbReference type="ARBA" id="ARBA00006964"/>
    </source>
</evidence>
<protein>
    <recommendedName>
        <fullName evidence="2 4">GTP cyclohydrolase 1 type 2 homolog</fullName>
    </recommendedName>
</protein>
<sequence>MHQWISGDRLIQRFEEWAPKKLAYEHDKIGLLVGTLHKKIKKVMVTLDVLENVADEAAEKNVDLIIAHHPLIFHPLKNVRSDEGQGKIVTKCIKNDIAVYAAHTNLDLADGGVNDMLADQLGLTHTDILQPSFHEALFKLSVYVPVSHAERLREVLGDAGGGTIGKYSHCSFSVQGEGAFRPEKGANPYLGGVGALEKVTEQKIEVLVPEHLLHALIQKMIKAHPYEEVAYDVIPMQNQGKTYGLGRIGQLTEPILFRDYCQRVKEKFGLEGLRAVGSPDAKIKTVAISGGDGNSLIPYAKYQGADVLITGDIYYHTAHDALLCGLNVIDAGHHIESVMKQGVKAYLSDVIAQEHKDTEVIVSESVTNPFHFVV</sequence>
<evidence type="ECO:0000256" key="4">
    <source>
        <dbReference type="PIRNR" id="PIRNR037489"/>
    </source>
</evidence>
<organism evidence="5 6">
    <name type="scientific">Sporolactobacillus kofuensis</name>
    <dbReference type="NCBI Taxonomy" id="269672"/>
    <lineage>
        <taxon>Bacteria</taxon>
        <taxon>Bacillati</taxon>
        <taxon>Bacillota</taxon>
        <taxon>Bacilli</taxon>
        <taxon>Bacillales</taxon>
        <taxon>Sporolactobacillaceae</taxon>
        <taxon>Sporolactobacillus</taxon>
    </lineage>
</organism>
<dbReference type="InterPro" id="IPR017221">
    <property type="entry name" value="DUF34/NIF3_bac"/>
</dbReference>
<dbReference type="Gene3D" id="3.30.70.120">
    <property type="match status" value="1"/>
</dbReference>
<dbReference type="InterPro" id="IPR036069">
    <property type="entry name" value="DUF34/NIF3_sf"/>
</dbReference>
<dbReference type="PANTHER" id="PTHR13799">
    <property type="entry name" value="NGG1 INTERACTING FACTOR 3"/>
    <property type="match status" value="1"/>
</dbReference>
<gene>
    <name evidence="5" type="ORF">ACFP7A_00095</name>
</gene>
<dbReference type="SUPFAM" id="SSF102705">
    <property type="entry name" value="NIF3 (NGG1p interacting factor 3)-like"/>
    <property type="match status" value="1"/>
</dbReference>
<dbReference type="Pfam" id="PF01784">
    <property type="entry name" value="DUF34_NIF3"/>
    <property type="match status" value="1"/>
</dbReference>
<evidence type="ECO:0000256" key="2">
    <source>
        <dbReference type="ARBA" id="ARBA00022112"/>
    </source>
</evidence>
<dbReference type="EMBL" id="JBHSTQ010000001">
    <property type="protein sequence ID" value="MFC6384987.1"/>
    <property type="molecule type" value="Genomic_DNA"/>
</dbReference>
<evidence type="ECO:0000256" key="3">
    <source>
        <dbReference type="ARBA" id="ARBA00022723"/>
    </source>
</evidence>
<dbReference type="InterPro" id="IPR015867">
    <property type="entry name" value="N-reg_PII/ATP_PRibTrfase_C"/>
</dbReference>
<dbReference type="NCBIfam" id="TIGR00486">
    <property type="entry name" value="YbgI_SA1388"/>
    <property type="match status" value="1"/>
</dbReference>
<keyword evidence="6" id="KW-1185">Reference proteome</keyword>
<evidence type="ECO:0000313" key="6">
    <source>
        <dbReference type="Proteomes" id="UP001596267"/>
    </source>
</evidence>
<comment type="similarity">
    <text evidence="1 4">Belongs to the GTP cyclohydrolase I type 2/NIF3 family.</text>
</comment>
<evidence type="ECO:0000313" key="5">
    <source>
        <dbReference type="EMBL" id="MFC6384987.1"/>
    </source>
</evidence>
<accession>A0ABW1WBN8</accession>
<dbReference type="Proteomes" id="UP001596267">
    <property type="component" value="Unassembled WGS sequence"/>
</dbReference>
<name>A0ABW1WBN8_9BACL</name>
<dbReference type="InterPro" id="IPR002678">
    <property type="entry name" value="DUF34/NIF3"/>
</dbReference>
<keyword evidence="3 4" id="KW-0479">Metal-binding</keyword>
<dbReference type="RefSeq" id="WP_253053927.1">
    <property type="nucleotide sequence ID" value="NZ_JBHSTQ010000001.1"/>
</dbReference>
<dbReference type="Gene3D" id="3.40.1390.30">
    <property type="entry name" value="NIF3 (NGG1p interacting factor 3)-like"/>
    <property type="match status" value="1"/>
</dbReference>